<keyword evidence="2 5" id="KW-0812">Transmembrane</keyword>
<dbReference type="PANTHER" id="PTHR39344:SF1">
    <property type="entry name" value="UPF0182 PROTEIN SLL1060"/>
    <property type="match status" value="1"/>
</dbReference>
<keyword evidence="4 5" id="KW-0472">Membrane</keyword>
<keyword evidence="1" id="KW-1003">Cell membrane</keyword>
<dbReference type="Pfam" id="PF03699">
    <property type="entry name" value="UPF0182"/>
    <property type="match status" value="1"/>
</dbReference>
<evidence type="ECO:0000313" key="6">
    <source>
        <dbReference type="EMBL" id="PIW35382.1"/>
    </source>
</evidence>
<evidence type="ECO:0000256" key="3">
    <source>
        <dbReference type="ARBA" id="ARBA00022989"/>
    </source>
</evidence>
<proteinExistence type="predicted"/>
<dbReference type="PANTHER" id="PTHR39344">
    <property type="entry name" value="UPF0182 PROTEIN SLL1060"/>
    <property type="match status" value="1"/>
</dbReference>
<comment type="caution">
    <text evidence="6">The sequence shown here is derived from an EMBL/GenBank/DDBJ whole genome shotgun (WGS) entry which is preliminary data.</text>
</comment>
<protein>
    <submittedName>
        <fullName evidence="6">Uncharacterized protein</fullName>
    </submittedName>
</protein>
<reference evidence="7" key="1">
    <citation type="submission" date="2017-09" db="EMBL/GenBank/DDBJ databases">
        <title>Depth-based differentiation of microbial function through sediment-hosted aquifers and enrichment of novel symbionts in the deep terrestrial subsurface.</title>
        <authorList>
            <person name="Probst A.J."/>
            <person name="Ladd B."/>
            <person name="Jarett J.K."/>
            <person name="Geller-Mcgrath D.E."/>
            <person name="Sieber C.M.K."/>
            <person name="Emerson J.B."/>
            <person name="Anantharaman K."/>
            <person name="Thomas B.C."/>
            <person name="Malmstrom R."/>
            <person name="Stieglmeier M."/>
            <person name="Klingl A."/>
            <person name="Woyke T."/>
            <person name="Ryan C.M."/>
            <person name="Banfield J.F."/>
        </authorList>
    </citation>
    <scope>NUCLEOTIDE SEQUENCE [LARGE SCALE GENOMIC DNA]</scope>
</reference>
<evidence type="ECO:0000256" key="1">
    <source>
        <dbReference type="ARBA" id="ARBA00022475"/>
    </source>
</evidence>
<dbReference type="AlphaFoldDB" id="A0A2M7H200"/>
<feature type="transmembrane region" description="Helical" evidence="5">
    <location>
        <begin position="146"/>
        <end position="167"/>
    </location>
</feature>
<evidence type="ECO:0000313" key="7">
    <source>
        <dbReference type="Proteomes" id="UP000230215"/>
    </source>
</evidence>
<feature type="transmembrane region" description="Helical" evidence="5">
    <location>
        <begin position="73"/>
        <end position="97"/>
    </location>
</feature>
<evidence type="ECO:0000256" key="2">
    <source>
        <dbReference type="ARBA" id="ARBA00022692"/>
    </source>
</evidence>
<evidence type="ECO:0000256" key="5">
    <source>
        <dbReference type="SAM" id="Phobius"/>
    </source>
</evidence>
<organism evidence="6 7">
    <name type="scientific">Candidatus Nealsonbacteria bacterium CG15_BIG_FIL_POST_REV_8_21_14_020_37_12</name>
    <dbReference type="NCBI Taxonomy" id="1974716"/>
    <lineage>
        <taxon>Bacteria</taxon>
        <taxon>Candidatus Nealsoniibacteriota</taxon>
    </lineage>
</organism>
<dbReference type="GO" id="GO:0016020">
    <property type="term" value="C:membrane"/>
    <property type="evidence" value="ECO:0007669"/>
    <property type="project" value="InterPro"/>
</dbReference>
<accession>A0A2M7H200</accession>
<dbReference type="EMBL" id="PFGB01000002">
    <property type="protein sequence ID" value="PIW35382.1"/>
    <property type="molecule type" value="Genomic_DNA"/>
</dbReference>
<dbReference type="GO" id="GO:0005576">
    <property type="term" value="C:extracellular region"/>
    <property type="evidence" value="ECO:0007669"/>
    <property type="project" value="TreeGrafter"/>
</dbReference>
<feature type="non-terminal residue" evidence="6">
    <location>
        <position position="242"/>
    </location>
</feature>
<dbReference type="InterPro" id="IPR005372">
    <property type="entry name" value="UPF0182"/>
</dbReference>
<dbReference type="Proteomes" id="UP000230215">
    <property type="component" value="Unassembled WGS sequence"/>
</dbReference>
<keyword evidence="3 5" id="KW-1133">Transmembrane helix</keyword>
<evidence type="ECO:0000256" key="4">
    <source>
        <dbReference type="ARBA" id="ARBA00023136"/>
    </source>
</evidence>
<name>A0A2M7H200_9BACT</name>
<sequence length="242" mass="26842">MLYLLSPCFSNRIRVNKISRSVIVCRFCDHIFLRGSLNFSGLSTQVFDSEVAEIRRASLQSFKRLQVERAARIHLGILLVIFLSIIAAGIYLSRFALLTSQGGLVFGATYIDATVRIFMLWISITAAALAAVLALFWAWKGKLLPFVGAVSLYIVVGFAGAVIPSLIQKLVVSPNELVKETPFIEHNIAATRKGFALDKIEEREISGDKPITSVDISANNLTVKNVRLWDRKPLLSTFSQIQ</sequence>
<gene>
    <name evidence="6" type="ORF">COW25_00030</name>
</gene>
<feature type="transmembrane region" description="Helical" evidence="5">
    <location>
        <begin position="117"/>
        <end position="139"/>
    </location>
</feature>